<dbReference type="Gene3D" id="2.60.40.60">
    <property type="entry name" value="Cadherins"/>
    <property type="match status" value="1"/>
</dbReference>
<keyword evidence="1" id="KW-0812">Transmembrane</keyword>
<dbReference type="InterPro" id="IPR015919">
    <property type="entry name" value="Cadherin-like_sf"/>
</dbReference>
<dbReference type="PANTHER" id="PTHR24026">
    <property type="entry name" value="FAT ATYPICAL CADHERIN-RELATED"/>
    <property type="match status" value="1"/>
</dbReference>
<keyword evidence="2" id="KW-0472">Membrane</keyword>
<dbReference type="CDD" id="cd11304">
    <property type="entry name" value="Cadherin_repeat"/>
    <property type="match status" value="1"/>
</dbReference>
<proteinExistence type="predicted"/>
<dbReference type="GO" id="GO:0007156">
    <property type="term" value="P:homophilic cell adhesion via plasma membrane adhesion molecules"/>
    <property type="evidence" value="ECO:0007669"/>
    <property type="project" value="InterPro"/>
</dbReference>
<feature type="domain" description="Cadherin" evidence="4">
    <location>
        <begin position="24"/>
        <end position="89"/>
    </location>
</feature>
<dbReference type="Pfam" id="PF00028">
    <property type="entry name" value="Cadherin"/>
    <property type="match status" value="1"/>
</dbReference>
<evidence type="ECO:0000259" key="4">
    <source>
        <dbReference type="PROSITE" id="PS50268"/>
    </source>
</evidence>
<keyword evidence="2" id="KW-1133">Transmembrane helix</keyword>
<keyword evidence="6" id="KW-1185">Reference proteome</keyword>
<evidence type="ECO:0000313" key="6">
    <source>
        <dbReference type="Proteomes" id="UP001153709"/>
    </source>
</evidence>
<dbReference type="PROSITE" id="PS50268">
    <property type="entry name" value="CADHERIN_2"/>
    <property type="match status" value="1"/>
</dbReference>
<reference evidence="5" key="1">
    <citation type="submission" date="2022-01" db="EMBL/GenBank/DDBJ databases">
        <authorList>
            <person name="King R."/>
        </authorList>
    </citation>
    <scope>NUCLEOTIDE SEQUENCE</scope>
</reference>
<evidence type="ECO:0000256" key="1">
    <source>
        <dbReference type="ARBA" id="ARBA00022692"/>
    </source>
</evidence>
<dbReference type="GO" id="GO:0005509">
    <property type="term" value="F:calcium ion binding"/>
    <property type="evidence" value="ECO:0007669"/>
    <property type="project" value="UniProtKB-UniRule"/>
</dbReference>
<accession>A0A9N9SQV9</accession>
<sequence length="101" mass="11283">MIDLFLFQVYIEVLNENDNVPLSEEAVYYPNIPEESPEGTTVLQIRATDRDKDPNQKITYKISTGNPEGFFAINSSTELLSRTVPKSLDATPLPSAKKTCC</sequence>
<dbReference type="EMBL" id="OU898276">
    <property type="protein sequence ID" value="CAG9827456.1"/>
    <property type="molecule type" value="Genomic_DNA"/>
</dbReference>
<dbReference type="SUPFAM" id="SSF49313">
    <property type="entry name" value="Cadherin-like"/>
    <property type="match status" value="1"/>
</dbReference>
<dbReference type="Proteomes" id="UP001153709">
    <property type="component" value="Chromosome 1"/>
</dbReference>
<protein>
    <recommendedName>
        <fullName evidence="4">Cadherin domain-containing protein</fullName>
    </recommendedName>
</protein>
<name>A0A9N9SQV9_DIABA</name>
<evidence type="ECO:0000313" key="5">
    <source>
        <dbReference type="EMBL" id="CAG9827456.1"/>
    </source>
</evidence>
<evidence type="ECO:0000256" key="3">
    <source>
        <dbReference type="PROSITE-ProRule" id="PRU00043"/>
    </source>
</evidence>
<dbReference type="InterPro" id="IPR002126">
    <property type="entry name" value="Cadherin-like_dom"/>
</dbReference>
<dbReference type="OrthoDB" id="6252479at2759"/>
<organism evidence="5 6">
    <name type="scientific">Diabrotica balteata</name>
    <name type="common">Banded cucumber beetle</name>
    <dbReference type="NCBI Taxonomy" id="107213"/>
    <lineage>
        <taxon>Eukaryota</taxon>
        <taxon>Metazoa</taxon>
        <taxon>Ecdysozoa</taxon>
        <taxon>Arthropoda</taxon>
        <taxon>Hexapoda</taxon>
        <taxon>Insecta</taxon>
        <taxon>Pterygota</taxon>
        <taxon>Neoptera</taxon>
        <taxon>Endopterygota</taxon>
        <taxon>Coleoptera</taxon>
        <taxon>Polyphaga</taxon>
        <taxon>Cucujiformia</taxon>
        <taxon>Chrysomeloidea</taxon>
        <taxon>Chrysomelidae</taxon>
        <taxon>Galerucinae</taxon>
        <taxon>Diabroticina</taxon>
        <taxon>Diabroticites</taxon>
        <taxon>Diabrotica</taxon>
    </lineage>
</organism>
<dbReference type="PANTHER" id="PTHR24026:SF125">
    <property type="entry name" value="FAT-LIKE CADHERIN-RELATED TUMOR SUPPRESSOR HOMOLOG"/>
    <property type="match status" value="1"/>
</dbReference>
<gene>
    <name evidence="5" type="ORF">DIABBA_LOCUS1450</name>
</gene>
<keyword evidence="3" id="KW-0106">Calcium</keyword>
<evidence type="ECO:0000256" key="2">
    <source>
        <dbReference type="ARBA" id="ARBA00022989"/>
    </source>
</evidence>
<dbReference type="AlphaFoldDB" id="A0A9N9SQV9"/>
<dbReference type="GO" id="GO:0016020">
    <property type="term" value="C:membrane"/>
    <property type="evidence" value="ECO:0007669"/>
    <property type="project" value="InterPro"/>
</dbReference>